<dbReference type="SUPFAM" id="SSF55120">
    <property type="entry name" value="Pseudouridine synthase"/>
    <property type="match status" value="1"/>
</dbReference>
<evidence type="ECO:0000313" key="8">
    <source>
        <dbReference type="EMBL" id="MBB6478079.1"/>
    </source>
</evidence>
<dbReference type="InterPro" id="IPR015240">
    <property type="entry name" value="tRNA_sdUridine_synth_fam1_C"/>
</dbReference>
<dbReference type="RefSeq" id="WP_034437883.1">
    <property type="nucleotide sequence ID" value="NZ_CABWNB010000004.1"/>
</dbReference>
<feature type="domain" description="Pseudouridine synthase II N-terminal" evidence="6">
    <location>
        <begin position="23"/>
        <end position="172"/>
    </location>
</feature>
<dbReference type="EC" id="5.4.99.25" evidence="5"/>
<accession>A0A841R4V6</accession>
<comment type="similarity">
    <text evidence="2 5">Belongs to the pseudouridine synthase TruB family. Type 1 subfamily.</text>
</comment>
<dbReference type="GO" id="GO:0160148">
    <property type="term" value="F:tRNA pseudouridine(55) synthase activity"/>
    <property type="evidence" value="ECO:0007669"/>
    <property type="project" value="UniProtKB-EC"/>
</dbReference>
<comment type="catalytic activity">
    <reaction evidence="1 5">
        <text>uridine(55) in tRNA = pseudouridine(55) in tRNA</text>
        <dbReference type="Rhea" id="RHEA:42532"/>
        <dbReference type="Rhea" id="RHEA-COMP:10101"/>
        <dbReference type="Rhea" id="RHEA-COMP:10102"/>
        <dbReference type="ChEBI" id="CHEBI:65314"/>
        <dbReference type="ChEBI" id="CHEBI:65315"/>
        <dbReference type="EC" id="5.4.99.25"/>
    </reaction>
</comment>
<feature type="domain" description="tRNA pseudouridine synthase II TruB subfamily 1 C-terminal" evidence="7">
    <location>
        <begin position="230"/>
        <end position="280"/>
    </location>
</feature>
<protein>
    <recommendedName>
        <fullName evidence="5">tRNA pseudouridine synthase B</fullName>
        <ecNumber evidence="5">5.4.99.25</ecNumber>
    </recommendedName>
    <alternativeName>
        <fullName evidence="5">tRNA pseudouridine(55) synthase</fullName>
        <shortName evidence="5">Psi55 synthase</shortName>
    </alternativeName>
    <alternativeName>
        <fullName evidence="5">tRNA pseudouridylate synthase</fullName>
    </alternativeName>
    <alternativeName>
        <fullName evidence="5">tRNA-uridine isomerase</fullName>
    </alternativeName>
</protein>
<gene>
    <name evidence="5" type="primary">truB</name>
    <name evidence="8" type="ORF">HNR45_001140</name>
</gene>
<keyword evidence="9" id="KW-1185">Reference proteome</keyword>
<dbReference type="GO" id="GO:1990481">
    <property type="term" value="P:mRNA pseudouridine synthesis"/>
    <property type="evidence" value="ECO:0007669"/>
    <property type="project" value="TreeGrafter"/>
</dbReference>
<dbReference type="GO" id="GO:0003723">
    <property type="term" value="F:RNA binding"/>
    <property type="evidence" value="ECO:0007669"/>
    <property type="project" value="InterPro"/>
</dbReference>
<dbReference type="InterPro" id="IPR020103">
    <property type="entry name" value="PsdUridine_synth_cat_dom_sf"/>
</dbReference>
<evidence type="ECO:0000256" key="1">
    <source>
        <dbReference type="ARBA" id="ARBA00000385"/>
    </source>
</evidence>
<evidence type="ECO:0000256" key="4">
    <source>
        <dbReference type="ARBA" id="ARBA00023235"/>
    </source>
</evidence>
<dbReference type="Pfam" id="PF09157">
    <property type="entry name" value="TruB-C_2"/>
    <property type="match status" value="1"/>
</dbReference>
<comment type="function">
    <text evidence="5">Responsible for synthesis of pseudouridine from uracil-55 in the psi GC loop of transfer RNAs.</text>
</comment>
<evidence type="ECO:0000313" key="9">
    <source>
        <dbReference type="Proteomes" id="UP000591941"/>
    </source>
</evidence>
<evidence type="ECO:0000256" key="3">
    <source>
        <dbReference type="ARBA" id="ARBA00022694"/>
    </source>
</evidence>
<dbReference type="GO" id="GO:0031119">
    <property type="term" value="P:tRNA pseudouridine synthesis"/>
    <property type="evidence" value="ECO:0007669"/>
    <property type="project" value="UniProtKB-UniRule"/>
</dbReference>
<dbReference type="Gene3D" id="3.30.2350.10">
    <property type="entry name" value="Pseudouridine synthase"/>
    <property type="match status" value="1"/>
</dbReference>
<reference evidence="8 9" key="1">
    <citation type="submission" date="2020-08" db="EMBL/GenBank/DDBJ databases">
        <title>Genomic Encyclopedia of Type Strains, Phase IV (KMG-IV): sequencing the most valuable type-strain genomes for metagenomic binning, comparative biology and taxonomic classification.</title>
        <authorList>
            <person name="Goeker M."/>
        </authorList>
    </citation>
    <scope>NUCLEOTIDE SEQUENCE [LARGE SCALE GENOMIC DNA]</scope>
    <source>
        <strain evidence="8 9">DSM 21255</strain>
    </source>
</reference>
<organism evidence="8 9">
    <name type="scientific">Negativicoccus succinicivorans</name>
    <dbReference type="NCBI Taxonomy" id="620903"/>
    <lineage>
        <taxon>Bacteria</taxon>
        <taxon>Bacillati</taxon>
        <taxon>Bacillota</taxon>
        <taxon>Negativicutes</taxon>
        <taxon>Veillonellales</taxon>
        <taxon>Veillonellaceae</taxon>
        <taxon>Negativicoccus</taxon>
    </lineage>
</organism>
<dbReference type="GeneID" id="93486401"/>
<keyword evidence="3 5" id="KW-0819">tRNA processing</keyword>
<dbReference type="HAMAP" id="MF_01080">
    <property type="entry name" value="TruB_bact"/>
    <property type="match status" value="1"/>
</dbReference>
<dbReference type="InterPro" id="IPR014780">
    <property type="entry name" value="tRNA_psdUridine_synth_TruB"/>
</dbReference>
<evidence type="ECO:0000259" key="6">
    <source>
        <dbReference type="Pfam" id="PF01509"/>
    </source>
</evidence>
<dbReference type="InterPro" id="IPR002501">
    <property type="entry name" value="PsdUridine_synth_N"/>
</dbReference>
<feature type="active site" description="Nucleophile" evidence="5">
    <location>
        <position position="38"/>
    </location>
</feature>
<sequence length="285" mass="31634">MQGIINVLKPAGMTSHDVIYVLRKIYGIRKMGHSGTLDPLAAGVLPVFLGKATRLLAWAPTEPKVYLAEWLVGIATDTEDTSGTIVQQMSAIPKLTAEQLETAAALFRGTILQRPSQYSAIKVDGRKAYELARKNQKVELPAREITIHEFTDISYQLPYLRARIVCSQGTYIRALGRDFGEALGVPLTMSFLVREQVGNFTLEDAWTLEEIRAAKEAALRPATDAVRHLPQYRVPTAAAERFRHGQTIRGTISDVTALWCDEQFIGLGKPAEEGGIRPYKVWVEE</sequence>
<dbReference type="PANTHER" id="PTHR13767:SF2">
    <property type="entry name" value="PSEUDOURIDYLATE SYNTHASE TRUB1"/>
    <property type="match status" value="1"/>
</dbReference>
<evidence type="ECO:0000259" key="7">
    <source>
        <dbReference type="Pfam" id="PF09157"/>
    </source>
</evidence>
<evidence type="ECO:0000256" key="5">
    <source>
        <dbReference type="HAMAP-Rule" id="MF_01080"/>
    </source>
</evidence>
<keyword evidence="4 5" id="KW-0413">Isomerase</keyword>
<dbReference type="Proteomes" id="UP000591941">
    <property type="component" value="Unassembled WGS sequence"/>
</dbReference>
<dbReference type="PANTHER" id="PTHR13767">
    <property type="entry name" value="TRNA-PSEUDOURIDINE SYNTHASE"/>
    <property type="match status" value="1"/>
</dbReference>
<dbReference type="Pfam" id="PF01509">
    <property type="entry name" value="TruB_N"/>
    <property type="match status" value="1"/>
</dbReference>
<comment type="caution">
    <text evidence="8">The sequence shown here is derived from an EMBL/GenBank/DDBJ whole genome shotgun (WGS) entry which is preliminary data.</text>
</comment>
<dbReference type="NCBIfam" id="TIGR00431">
    <property type="entry name" value="TruB"/>
    <property type="match status" value="1"/>
</dbReference>
<dbReference type="OrthoDB" id="9802309at2"/>
<evidence type="ECO:0000256" key="2">
    <source>
        <dbReference type="ARBA" id="ARBA00005642"/>
    </source>
</evidence>
<proteinExistence type="inferred from homology"/>
<name>A0A841R4V6_9FIRM</name>
<dbReference type="AlphaFoldDB" id="A0A841R4V6"/>
<dbReference type="EMBL" id="JACHHI010000005">
    <property type="protein sequence ID" value="MBB6478079.1"/>
    <property type="molecule type" value="Genomic_DNA"/>
</dbReference>
<dbReference type="CDD" id="cd02573">
    <property type="entry name" value="PseudoU_synth_EcTruB"/>
    <property type="match status" value="1"/>
</dbReference>